<feature type="signal peptide" evidence="2">
    <location>
        <begin position="1"/>
        <end position="25"/>
    </location>
</feature>
<evidence type="ECO:0000313" key="4">
    <source>
        <dbReference type="Proteomes" id="UP001174210"/>
    </source>
</evidence>
<evidence type="ECO:0000256" key="1">
    <source>
        <dbReference type="SAM" id="MobiDB-lite"/>
    </source>
</evidence>
<keyword evidence="2" id="KW-0732">Signal</keyword>
<keyword evidence="4" id="KW-1185">Reference proteome</keyword>
<evidence type="ECO:0000256" key="2">
    <source>
        <dbReference type="SAM" id="SignalP"/>
    </source>
</evidence>
<accession>A0ABT8J134</accession>
<feature type="region of interest" description="Disordered" evidence="1">
    <location>
        <begin position="72"/>
        <end position="99"/>
    </location>
</feature>
<feature type="chain" id="PRO_5047492690" description="Lipoprotein" evidence="2">
    <location>
        <begin position="26"/>
        <end position="133"/>
    </location>
</feature>
<organism evidence="3 4">
    <name type="scientific">Leifsonia virtsii</name>
    <dbReference type="NCBI Taxonomy" id="3035915"/>
    <lineage>
        <taxon>Bacteria</taxon>
        <taxon>Bacillati</taxon>
        <taxon>Actinomycetota</taxon>
        <taxon>Actinomycetes</taxon>
        <taxon>Micrococcales</taxon>
        <taxon>Microbacteriaceae</taxon>
        <taxon>Leifsonia</taxon>
    </lineage>
</organism>
<protein>
    <recommendedName>
        <fullName evidence="5">Lipoprotein</fullName>
    </recommendedName>
</protein>
<evidence type="ECO:0008006" key="5">
    <source>
        <dbReference type="Google" id="ProtNLM"/>
    </source>
</evidence>
<gene>
    <name evidence="3" type="ORF">P5G59_15650</name>
</gene>
<reference evidence="3" key="1">
    <citation type="submission" date="2023-03" db="EMBL/GenBank/DDBJ databases">
        <title>MT1 and MT2 Draft Genomes of Novel Species.</title>
        <authorList>
            <person name="Venkateswaran K."/>
        </authorList>
    </citation>
    <scope>NUCLEOTIDE SEQUENCE</scope>
    <source>
        <strain evidence="3">F6_8S_P_1A</strain>
    </source>
</reference>
<dbReference type="EMBL" id="JAROCB010000004">
    <property type="protein sequence ID" value="MDN4598588.1"/>
    <property type="molecule type" value="Genomic_DNA"/>
</dbReference>
<name>A0ABT8J134_9MICO</name>
<dbReference type="PROSITE" id="PS51257">
    <property type="entry name" value="PROKAR_LIPOPROTEIN"/>
    <property type="match status" value="1"/>
</dbReference>
<evidence type="ECO:0000313" key="3">
    <source>
        <dbReference type="EMBL" id="MDN4598588.1"/>
    </source>
</evidence>
<feature type="compositionally biased region" description="Low complexity" evidence="1">
    <location>
        <begin position="72"/>
        <end position="84"/>
    </location>
</feature>
<dbReference type="RefSeq" id="WP_301219921.1">
    <property type="nucleotide sequence ID" value="NZ_JAROCB010000004.1"/>
</dbReference>
<sequence length="133" mass="13434">MKWVATAAAALTALALAGCAGGGPAASPQPTATVTSTVTATPAPAALSPDDPLDALTAWTVCFAVAQAKAPDAKPYPYDPAHPAEQQPDGTWSVLVGYPVDPPTEGSKSVIVDCELKGTRGAPELVHVTMKDI</sequence>
<proteinExistence type="predicted"/>
<dbReference type="Proteomes" id="UP001174210">
    <property type="component" value="Unassembled WGS sequence"/>
</dbReference>
<comment type="caution">
    <text evidence="3">The sequence shown here is derived from an EMBL/GenBank/DDBJ whole genome shotgun (WGS) entry which is preliminary data.</text>
</comment>